<dbReference type="AlphaFoldDB" id="A0A6M8SXQ5"/>
<dbReference type="PANTHER" id="PTHR43685:SF3">
    <property type="entry name" value="SLR2126 PROTEIN"/>
    <property type="match status" value="1"/>
</dbReference>
<dbReference type="CDD" id="cd06420">
    <property type="entry name" value="GT2_Chondriotin_Pol_N"/>
    <property type="match status" value="1"/>
</dbReference>
<dbReference type="Pfam" id="PF00535">
    <property type="entry name" value="Glycos_transf_2"/>
    <property type="match status" value="1"/>
</dbReference>
<evidence type="ECO:0000259" key="2">
    <source>
        <dbReference type="Pfam" id="PF00535"/>
    </source>
</evidence>
<evidence type="ECO:0000256" key="1">
    <source>
        <dbReference type="ARBA" id="ARBA00022679"/>
    </source>
</evidence>
<proteinExistence type="predicted"/>
<sequence length="275" mass="31363">MKISIIVTTYNRPKALNLVLAGLARQKTTSPIEWEVLIADDGSKNDTFALIQSWQSHFPCALHHVWHEDLGFRAGAIRNRAAAQSKGDYLVFLDGDCVPMPDFLQQHAILAETAWYVAGNRILLSEAFTATLLEQPDAINIMDWSIWQWFTAKLSGKTNRAWPCLRLKIADARKKRRTRWEVVKSCNLGVWRADFIAINGFDESFSGWGHEDSDFAIRLLRLGVGIKDGRFAVPVLHLWHRENDRSKQAENWKKLEETLKSTHIEAKIGLKSLTQ</sequence>
<dbReference type="RefSeq" id="WP_173533001.1">
    <property type="nucleotide sequence ID" value="NZ_CP054143.1"/>
</dbReference>
<dbReference type="SUPFAM" id="SSF53448">
    <property type="entry name" value="Nucleotide-diphospho-sugar transferases"/>
    <property type="match status" value="1"/>
</dbReference>
<evidence type="ECO:0000313" key="4">
    <source>
        <dbReference type="EMBL" id="QKJ66497.1"/>
    </source>
</evidence>
<feature type="domain" description="Glycosyltransferase 2-like" evidence="2">
    <location>
        <begin position="4"/>
        <end position="122"/>
    </location>
</feature>
<keyword evidence="1 4" id="KW-0808">Transferase</keyword>
<dbReference type="Proteomes" id="UP000504844">
    <property type="component" value="Chromosome"/>
</dbReference>
<dbReference type="InterPro" id="IPR027791">
    <property type="entry name" value="Galactosyl_T_C"/>
</dbReference>
<evidence type="ECO:0000259" key="3">
    <source>
        <dbReference type="Pfam" id="PF02709"/>
    </source>
</evidence>
<protein>
    <submittedName>
        <fullName evidence="4">Glycosyltransferase family 2 protein</fullName>
    </submittedName>
</protein>
<dbReference type="GO" id="GO:0016740">
    <property type="term" value="F:transferase activity"/>
    <property type="evidence" value="ECO:0007669"/>
    <property type="project" value="UniProtKB-KW"/>
</dbReference>
<organism evidence="4 5">
    <name type="scientific">Deefgea piscis</name>
    <dbReference type="NCBI Taxonomy" id="2739061"/>
    <lineage>
        <taxon>Bacteria</taxon>
        <taxon>Pseudomonadati</taxon>
        <taxon>Pseudomonadota</taxon>
        <taxon>Betaproteobacteria</taxon>
        <taxon>Neisseriales</taxon>
        <taxon>Chitinibacteraceae</taxon>
        <taxon>Deefgea</taxon>
    </lineage>
</organism>
<feature type="domain" description="Galactosyltransferase C-terminal" evidence="3">
    <location>
        <begin position="173"/>
        <end position="227"/>
    </location>
</feature>
<gene>
    <name evidence="4" type="ORF">HQN60_07185</name>
</gene>
<name>A0A6M8SXQ5_9NEIS</name>
<dbReference type="InterPro" id="IPR029044">
    <property type="entry name" value="Nucleotide-diphossugar_trans"/>
</dbReference>
<keyword evidence="5" id="KW-1185">Reference proteome</keyword>
<dbReference type="PANTHER" id="PTHR43685">
    <property type="entry name" value="GLYCOSYLTRANSFERASE"/>
    <property type="match status" value="1"/>
</dbReference>
<dbReference type="EMBL" id="CP054143">
    <property type="protein sequence ID" value="QKJ66497.1"/>
    <property type="molecule type" value="Genomic_DNA"/>
</dbReference>
<dbReference type="KEGG" id="dee:HQN60_07185"/>
<accession>A0A6M8SXQ5</accession>
<dbReference type="InterPro" id="IPR050834">
    <property type="entry name" value="Glycosyltransf_2"/>
</dbReference>
<reference evidence="4 5" key="1">
    <citation type="submission" date="2020-05" db="EMBL/GenBank/DDBJ databases">
        <title>Complete genome sequence of Deefgea sp. D17.</title>
        <authorList>
            <person name="Bae J.-W."/>
            <person name="Han J.E."/>
        </authorList>
    </citation>
    <scope>NUCLEOTIDE SEQUENCE [LARGE SCALE GENOMIC DNA]</scope>
    <source>
        <strain evidence="4 5">D17</strain>
    </source>
</reference>
<dbReference type="Gene3D" id="3.90.550.10">
    <property type="entry name" value="Spore Coat Polysaccharide Biosynthesis Protein SpsA, Chain A"/>
    <property type="match status" value="1"/>
</dbReference>
<evidence type="ECO:0000313" key="5">
    <source>
        <dbReference type="Proteomes" id="UP000504844"/>
    </source>
</evidence>
<dbReference type="InterPro" id="IPR001173">
    <property type="entry name" value="Glyco_trans_2-like"/>
</dbReference>
<dbReference type="Pfam" id="PF02709">
    <property type="entry name" value="Glyco_transf_7C"/>
    <property type="match status" value="1"/>
</dbReference>